<dbReference type="Gene3D" id="3.30.300.30">
    <property type="match status" value="1"/>
</dbReference>
<evidence type="ECO:0000256" key="1">
    <source>
        <dbReference type="ARBA" id="ARBA00004275"/>
    </source>
</evidence>
<feature type="domain" description="AMP-dependent synthetase/ligase" evidence="5">
    <location>
        <begin position="78"/>
        <end position="426"/>
    </location>
</feature>
<dbReference type="RefSeq" id="XP_011643241.1">
    <property type="nucleotide sequence ID" value="XM_011644939.1"/>
</dbReference>
<keyword evidence="4" id="KW-0576">Peroxisome</keyword>
<dbReference type="InterPro" id="IPR042099">
    <property type="entry name" value="ANL_N_sf"/>
</dbReference>
<dbReference type="GO" id="GO:0016405">
    <property type="term" value="F:CoA-ligase activity"/>
    <property type="evidence" value="ECO:0007669"/>
    <property type="project" value="TreeGrafter"/>
</dbReference>
<organism evidence="7 8">
    <name type="scientific">Pogonomyrmex barbatus</name>
    <name type="common">red harvester ant</name>
    <dbReference type="NCBI Taxonomy" id="144034"/>
    <lineage>
        <taxon>Eukaryota</taxon>
        <taxon>Metazoa</taxon>
        <taxon>Ecdysozoa</taxon>
        <taxon>Arthropoda</taxon>
        <taxon>Hexapoda</taxon>
        <taxon>Insecta</taxon>
        <taxon>Pterygota</taxon>
        <taxon>Neoptera</taxon>
        <taxon>Endopterygota</taxon>
        <taxon>Hymenoptera</taxon>
        <taxon>Apocrita</taxon>
        <taxon>Aculeata</taxon>
        <taxon>Formicoidea</taxon>
        <taxon>Formicidae</taxon>
        <taxon>Myrmicinae</taxon>
        <taxon>Pogonomyrmex</taxon>
    </lineage>
</organism>
<dbReference type="GeneID" id="105431027"/>
<evidence type="ECO:0000313" key="7">
    <source>
        <dbReference type="Proteomes" id="UP000504615"/>
    </source>
</evidence>
<evidence type="ECO:0000259" key="5">
    <source>
        <dbReference type="Pfam" id="PF00501"/>
    </source>
</evidence>
<dbReference type="KEGG" id="pbar:105431027"/>
<keyword evidence="3" id="KW-0436">Ligase</keyword>
<evidence type="ECO:0000259" key="6">
    <source>
        <dbReference type="Pfam" id="PF13193"/>
    </source>
</evidence>
<evidence type="ECO:0000256" key="3">
    <source>
        <dbReference type="ARBA" id="ARBA00022598"/>
    </source>
</evidence>
<name>A0A6I9WN84_9HYME</name>
<comment type="subcellular location">
    <subcellularLocation>
        <location evidence="1">Peroxisome</location>
    </subcellularLocation>
</comment>
<dbReference type="Proteomes" id="UP000504615">
    <property type="component" value="Unplaced"/>
</dbReference>
<sequence length="573" mass="64902">MHNIHNNHLFNFKKIIGNMQQNLAHVSSLIKKRTTKYPPPCKIVNNIIIGDEAPLFTDCNSFGELLFEKLKNNPHVIGQIDSVTDKRITFSEIKDRSVRCALWLKNRGIRSGDIIGVSTHFDYTAPLLGCLFICAHFYPIHHKISIHDCRFLLSLAKPKIVFVNADMVEIMAKAAKEENLTIEFVTFGHAKGFQSFQEIIQKEQDVIDDFRCTPISSLEETALLTLSSGSVGQPKVVMLSHRALINNMLNDTMYATESQKVVMWFATLRWITGIIMVLRSIYFCKTQIITGIFDAEQTCKMIKKYNVEWFAISSGMFATIVKNNLFQKYCLSSLKKICVGGAAIRSQLLETVMKALPYTEIIHVLGMCELSGTVATQREGDKLGSVGYVLKNVQLKVIDIDTGNTLGPNKVGELLWKSPYMLTGYYNNPEATKETLTNDGWLRSGDLGYYDEDGELYICDRITETIRVDGFMVYPTEIENILQDHPAIREVAVVRIRDDINEERPIAFVSKFPDVEVTIEELIKLVADNLEDYKHLRGGVQFLDELPHTDTGKIARKQLRELAKCFVSNYVTA</sequence>
<dbReference type="Pfam" id="PF00501">
    <property type="entry name" value="AMP-binding"/>
    <property type="match status" value="1"/>
</dbReference>
<dbReference type="Pfam" id="PF13193">
    <property type="entry name" value="AMP-binding_C"/>
    <property type="match status" value="1"/>
</dbReference>
<evidence type="ECO:0000313" key="8">
    <source>
        <dbReference type="RefSeq" id="XP_011643241.1"/>
    </source>
</evidence>
<evidence type="ECO:0000256" key="4">
    <source>
        <dbReference type="ARBA" id="ARBA00023140"/>
    </source>
</evidence>
<gene>
    <name evidence="8" type="primary">LOC105431027</name>
</gene>
<dbReference type="InterPro" id="IPR025110">
    <property type="entry name" value="AMP-bd_C"/>
</dbReference>
<dbReference type="Gene3D" id="3.40.50.12780">
    <property type="entry name" value="N-terminal domain of ligase-like"/>
    <property type="match status" value="1"/>
</dbReference>
<dbReference type="PANTHER" id="PTHR24096">
    <property type="entry name" value="LONG-CHAIN-FATTY-ACID--COA LIGASE"/>
    <property type="match status" value="1"/>
</dbReference>
<comment type="similarity">
    <text evidence="2">Belongs to the ATP-dependent AMP-binding enzyme family.</text>
</comment>
<reference evidence="8" key="1">
    <citation type="submission" date="2025-08" db="UniProtKB">
        <authorList>
            <consortium name="RefSeq"/>
        </authorList>
    </citation>
    <scope>IDENTIFICATION</scope>
</reference>
<protein>
    <submittedName>
        <fullName evidence="8">Luciferin 4-monooxygenase-like isoform X1</fullName>
    </submittedName>
</protein>
<keyword evidence="7" id="KW-1185">Reference proteome</keyword>
<feature type="domain" description="AMP-binding enzyme C-terminal" evidence="6">
    <location>
        <begin position="477"/>
        <end position="553"/>
    </location>
</feature>
<dbReference type="GO" id="GO:0005777">
    <property type="term" value="C:peroxisome"/>
    <property type="evidence" value="ECO:0007669"/>
    <property type="project" value="UniProtKB-SubCell"/>
</dbReference>
<dbReference type="InterPro" id="IPR045851">
    <property type="entry name" value="AMP-bd_C_sf"/>
</dbReference>
<dbReference type="OrthoDB" id="10253869at2759"/>
<dbReference type="AlphaFoldDB" id="A0A6I9WN84"/>
<dbReference type="InterPro" id="IPR000873">
    <property type="entry name" value="AMP-dep_synth/lig_dom"/>
</dbReference>
<dbReference type="PANTHER" id="PTHR24096:SF149">
    <property type="entry name" value="AMP-BINDING DOMAIN-CONTAINING PROTEIN-RELATED"/>
    <property type="match status" value="1"/>
</dbReference>
<dbReference type="SUPFAM" id="SSF56801">
    <property type="entry name" value="Acetyl-CoA synthetase-like"/>
    <property type="match status" value="1"/>
</dbReference>
<evidence type="ECO:0000256" key="2">
    <source>
        <dbReference type="ARBA" id="ARBA00006432"/>
    </source>
</evidence>
<accession>A0A6I9WN84</accession>
<proteinExistence type="inferred from homology"/>